<dbReference type="EMBL" id="JBHEZZ010000019">
    <property type="protein sequence ID" value="MFC1405290.1"/>
    <property type="molecule type" value="Genomic_DNA"/>
</dbReference>
<feature type="domain" description="Htaa" evidence="1">
    <location>
        <begin position="8"/>
        <end position="151"/>
    </location>
</feature>
<keyword evidence="3" id="KW-1185">Reference proteome</keyword>
<organism evidence="2 3">
    <name type="scientific">Streptacidiphilus cavernicola</name>
    <dbReference type="NCBI Taxonomy" id="3342716"/>
    <lineage>
        <taxon>Bacteria</taxon>
        <taxon>Bacillati</taxon>
        <taxon>Actinomycetota</taxon>
        <taxon>Actinomycetes</taxon>
        <taxon>Kitasatosporales</taxon>
        <taxon>Streptomycetaceae</taxon>
        <taxon>Streptacidiphilus</taxon>
    </lineage>
</organism>
<proteinExistence type="predicted"/>
<dbReference type="RefSeq" id="WP_084714842.1">
    <property type="nucleotide sequence ID" value="NZ_JBHEZZ010000019.1"/>
</dbReference>
<name>A0ABV6UUY6_9ACTN</name>
<gene>
    <name evidence="2" type="ORF">ACEZDJ_28800</name>
</gene>
<sequence length="157" mass="16224">MSGTVRPGALRWAVKDSFVHYVRVIAGGSCEALDGAEPGTGGAFVFPLLAAEEDSEGRTLSFGGAVRFQAHHGFLDVELRDLQLRLTEGGGALSIRGADDGRVTVATTAPAAPVQEAGLVRWPALVPYLTEAGVAVFGDVYAAGSEFAPIDAAVLIN</sequence>
<accession>A0ABV6UUY6</accession>
<dbReference type="Pfam" id="PF04213">
    <property type="entry name" value="HtaA"/>
    <property type="match status" value="1"/>
</dbReference>
<evidence type="ECO:0000259" key="1">
    <source>
        <dbReference type="Pfam" id="PF04213"/>
    </source>
</evidence>
<evidence type="ECO:0000313" key="2">
    <source>
        <dbReference type="EMBL" id="MFC1405290.1"/>
    </source>
</evidence>
<dbReference type="InterPro" id="IPR007331">
    <property type="entry name" value="Htaa"/>
</dbReference>
<reference evidence="2 3" key="1">
    <citation type="submission" date="2024-09" db="EMBL/GenBank/DDBJ databases">
        <authorList>
            <person name="Lee S.D."/>
        </authorList>
    </citation>
    <scope>NUCLEOTIDE SEQUENCE [LARGE SCALE GENOMIC DNA]</scope>
    <source>
        <strain evidence="2 3">N1-5</strain>
    </source>
</reference>
<protein>
    <submittedName>
        <fullName evidence="2">HtaA domain-containing protein</fullName>
    </submittedName>
</protein>
<dbReference type="Proteomes" id="UP001592528">
    <property type="component" value="Unassembled WGS sequence"/>
</dbReference>
<comment type="caution">
    <text evidence="2">The sequence shown here is derived from an EMBL/GenBank/DDBJ whole genome shotgun (WGS) entry which is preliminary data.</text>
</comment>
<evidence type="ECO:0000313" key="3">
    <source>
        <dbReference type="Proteomes" id="UP001592528"/>
    </source>
</evidence>